<dbReference type="InterPro" id="IPR029021">
    <property type="entry name" value="Prot-tyrosine_phosphatase-like"/>
</dbReference>
<comment type="similarity">
    <text evidence="1">Belongs to the protein-tyrosine phosphatase family. Non-receptor class dual specificity subfamily.</text>
</comment>
<evidence type="ECO:0000259" key="6">
    <source>
        <dbReference type="PROSITE" id="PS50054"/>
    </source>
</evidence>
<comment type="catalytic activity">
    <reaction evidence="4">
        <text>O-phospho-L-seryl-[protein] + H2O = L-seryl-[protein] + phosphate</text>
        <dbReference type="Rhea" id="RHEA:20629"/>
        <dbReference type="Rhea" id="RHEA-COMP:9863"/>
        <dbReference type="Rhea" id="RHEA-COMP:11604"/>
        <dbReference type="ChEBI" id="CHEBI:15377"/>
        <dbReference type="ChEBI" id="CHEBI:29999"/>
        <dbReference type="ChEBI" id="CHEBI:43474"/>
        <dbReference type="ChEBI" id="CHEBI:83421"/>
        <dbReference type="EC" id="3.1.3.16"/>
    </reaction>
</comment>
<proteinExistence type="inferred from homology"/>
<dbReference type="InterPro" id="IPR000387">
    <property type="entry name" value="Tyr_Pase_dom"/>
</dbReference>
<accession>A0AAV9Y184</accession>
<dbReference type="Gene3D" id="3.90.190.10">
    <property type="entry name" value="Protein tyrosine phosphatase superfamily"/>
    <property type="match status" value="1"/>
</dbReference>
<dbReference type="EMBL" id="JAWDEY010000009">
    <property type="protein sequence ID" value="KAK6590119.1"/>
    <property type="molecule type" value="Genomic_DNA"/>
</dbReference>
<comment type="caution">
    <text evidence="8">The sequence shown here is derived from an EMBL/GenBank/DDBJ whole genome shotgun (WGS) entry which is preliminary data.</text>
</comment>
<dbReference type="PROSITE" id="PS50056">
    <property type="entry name" value="TYR_PHOSPHATASE_2"/>
    <property type="match status" value="1"/>
</dbReference>
<dbReference type="PANTHER" id="PTHR45948:SF2">
    <property type="entry name" value="DUAL SPECIFICITY PROTEIN PHOSPHATASE"/>
    <property type="match status" value="1"/>
</dbReference>
<feature type="domain" description="Tyrosine-protein phosphatase" evidence="6">
    <location>
        <begin position="132"/>
        <end position="277"/>
    </location>
</feature>
<evidence type="ECO:0000256" key="5">
    <source>
        <dbReference type="ARBA" id="ARBA00048336"/>
    </source>
</evidence>
<organism evidence="8 9">
    <name type="scientific">Cryptosporidium xiaoi</name>
    <dbReference type="NCBI Taxonomy" id="659607"/>
    <lineage>
        <taxon>Eukaryota</taxon>
        <taxon>Sar</taxon>
        <taxon>Alveolata</taxon>
        <taxon>Apicomplexa</taxon>
        <taxon>Conoidasida</taxon>
        <taxon>Coccidia</taxon>
        <taxon>Eucoccidiorida</taxon>
        <taxon>Eimeriorina</taxon>
        <taxon>Cryptosporidiidae</taxon>
        <taxon>Cryptosporidium</taxon>
    </lineage>
</organism>
<dbReference type="CDD" id="cd14498">
    <property type="entry name" value="DSP"/>
    <property type="match status" value="1"/>
</dbReference>
<dbReference type="GO" id="GO:0007165">
    <property type="term" value="P:signal transduction"/>
    <property type="evidence" value="ECO:0007669"/>
    <property type="project" value="TreeGrafter"/>
</dbReference>
<dbReference type="InterPro" id="IPR020422">
    <property type="entry name" value="TYR_PHOSPHATASE_DUAL_dom"/>
</dbReference>
<evidence type="ECO:0000259" key="7">
    <source>
        <dbReference type="PROSITE" id="PS50056"/>
    </source>
</evidence>
<gene>
    <name evidence="8" type="ORF">RS030_182725</name>
</gene>
<dbReference type="PROSITE" id="PS50054">
    <property type="entry name" value="TYR_PHOSPHATASE_DUAL"/>
    <property type="match status" value="1"/>
</dbReference>
<evidence type="ECO:0000313" key="8">
    <source>
        <dbReference type="EMBL" id="KAK6590119.1"/>
    </source>
</evidence>
<evidence type="ECO:0000256" key="2">
    <source>
        <dbReference type="ARBA" id="ARBA00022801"/>
    </source>
</evidence>
<dbReference type="GO" id="GO:0005829">
    <property type="term" value="C:cytosol"/>
    <property type="evidence" value="ECO:0007669"/>
    <property type="project" value="TreeGrafter"/>
</dbReference>
<feature type="domain" description="Tyrosine specific protein phosphatases" evidence="7">
    <location>
        <begin position="199"/>
        <end position="256"/>
    </location>
</feature>
<evidence type="ECO:0000256" key="1">
    <source>
        <dbReference type="ARBA" id="ARBA00008601"/>
    </source>
</evidence>
<dbReference type="Pfam" id="PF00782">
    <property type="entry name" value="DSPc"/>
    <property type="match status" value="1"/>
</dbReference>
<dbReference type="SMART" id="SM00195">
    <property type="entry name" value="DSPc"/>
    <property type="match status" value="1"/>
</dbReference>
<sequence length="316" mass="36268">MDSLRSLLEKRAERSCMIQEMQTKSESELIMPERVNFYFATLRVLHQIRKTDPKMDAGINIRDIISRICDLEQKTSYFGMLATSPKSIGESDENKVNEIMEDIVNNIKLLGYYDIFKKEIEFSNKENMDLHRAQRIIPGLFLGGSTVANDKNKLKSLGITHIVCCLQGACRFPNDFKYLNIPMYDAPFENIYKYFTCSYDFIHGALNNSLPDEPNNVYIHCAAGISRAPTICAAYLMRELKISSIQAINLIKLSRPYIAPNPGFLSQLYNYQSILESVIIKDRNQQTIPPCKIEQGVPFHLNWKKNNKKGKQDCNK</sequence>
<dbReference type="Proteomes" id="UP001311799">
    <property type="component" value="Unassembled WGS sequence"/>
</dbReference>
<evidence type="ECO:0000313" key="9">
    <source>
        <dbReference type="Proteomes" id="UP001311799"/>
    </source>
</evidence>
<evidence type="ECO:0000256" key="3">
    <source>
        <dbReference type="ARBA" id="ARBA00022912"/>
    </source>
</evidence>
<dbReference type="InterPro" id="IPR000340">
    <property type="entry name" value="Dual-sp_phosphatase_cat-dom"/>
</dbReference>
<dbReference type="PANTHER" id="PTHR45948">
    <property type="entry name" value="DUAL SPECIFICITY PROTEIN PHOSPHATASE DDB_G0269404-RELATED"/>
    <property type="match status" value="1"/>
</dbReference>
<dbReference type="AlphaFoldDB" id="A0AAV9Y184"/>
<protein>
    <submittedName>
        <fullName evidence="8">Dual specificity phosphatase</fullName>
    </submittedName>
</protein>
<dbReference type="PRINTS" id="PR01908">
    <property type="entry name" value="ADSPHPHTASE"/>
</dbReference>
<reference evidence="8 9" key="1">
    <citation type="submission" date="2023-10" db="EMBL/GenBank/DDBJ databases">
        <title>Comparative genomics analysis reveals potential genetic determinants of host preference in Cryptosporidium xiaoi.</title>
        <authorList>
            <person name="Xiao L."/>
            <person name="Li J."/>
        </authorList>
    </citation>
    <scope>NUCLEOTIDE SEQUENCE [LARGE SCALE GENOMIC DNA]</scope>
    <source>
        <strain evidence="8 9">52996</strain>
    </source>
</reference>
<dbReference type="GO" id="GO:0004725">
    <property type="term" value="F:protein tyrosine phosphatase activity"/>
    <property type="evidence" value="ECO:0007669"/>
    <property type="project" value="TreeGrafter"/>
</dbReference>
<keyword evidence="9" id="KW-1185">Reference proteome</keyword>
<keyword evidence="2" id="KW-0378">Hydrolase</keyword>
<name>A0AAV9Y184_9CRYT</name>
<dbReference type="SUPFAM" id="SSF52799">
    <property type="entry name" value="(Phosphotyrosine protein) phosphatases II"/>
    <property type="match status" value="1"/>
</dbReference>
<keyword evidence="3" id="KW-0904">Protein phosphatase</keyword>
<evidence type="ECO:0000256" key="4">
    <source>
        <dbReference type="ARBA" id="ARBA00047761"/>
    </source>
</evidence>
<comment type="catalytic activity">
    <reaction evidence="5">
        <text>O-phospho-L-threonyl-[protein] + H2O = L-threonyl-[protein] + phosphate</text>
        <dbReference type="Rhea" id="RHEA:47004"/>
        <dbReference type="Rhea" id="RHEA-COMP:11060"/>
        <dbReference type="Rhea" id="RHEA-COMP:11605"/>
        <dbReference type="ChEBI" id="CHEBI:15377"/>
        <dbReference type="ChEBI" id="CHEBI:30013"/>
        <dbReference type="ChEBI" id="CHEBI:43474"/>
        <dbReference type="ChEBI" id="CHEBI:61977"/>
        <dbReference type="EC" id="3.1.3.16"/>
    </reaction>
</comment>
<dbReference type="GO" id="GO:0004722">
    <property type="term" value="F:protein serine/threonine phosphatase activity"/>
    <property type="evidence" value="ECO:0007669"/>
    <property type="project" value="UniProtKB-EC"/>
</dbReference>